<sequence length="106" mass="11993">MNTHQSDFETANKTLALIEQILTYIKPQDWTFAARFPGQFKDFRMAAGRLARSRDRKVKVYGRVLVEYDRCLADFDKGFTQAKAAKAAKIGARVVAAMKEVPGHEL</sequence>
<dbReference type="EMBL" id="BCNV01000011">
    <property type="protein sequence ID" value="GAS85650.1"/>
    <property type="molecule type" value="Genomic_DNA"/>
</dbReference>
<dbReference type="RefSeq" id="WP_062837955.1">
    <property type="nucleotide sequence ID" value="NZ_BCNV01000011.1"/>
</dbReference>
<protein>
    <submittedName>
        <fullName evidence="1">Uncharacterized protein</fullName>
    </submittedName>
</protein>
<dbReference type="AlphaFoldDB" id="A0A117I3N8"/>
<gene>
    <name evidence="1" type="ORF">PAHA3_5784</name>
</gene>
<name>A0A117I3N8_PAEAM</name>
<dbReference type="Proteomes" id="UP000069697">
    <property type="component" value="Unassembled WGS sequence"/>
</dbReference>
<reference evidence="2" key="2">
    <citation type="submission" date="2016-01" db="EMBL/GenBank/DDBJ databases">
        <title>Draft Genome Sequence of Paenibacillus amylolyticus Heshi-A3 that Was Isolated from Fermented Rice Bran with Aging Salted Mackerel, Which Was Named Heshiko as Traditional Fermented Seafood in Japan.</title>
        <authorList>
            <person name="Akuzawa S."/>
            <person name="Nakagawa J."/>
            <person name="Kanekatsu T."/>
            <person name="Kubota E."/>
            <person name="Ohtake R."/>
            <person name="Suzuki T."/>
            <person name="Kanesaki Y."/>
        </authorList>
    </citation>
    <scope>NUCLEOTIDE SEQUENCE [LARGE SCALE GENOMIC DNA]</scope>
    <source>
        <strain evidence="2">Heshi-A3</strain>
    </source>
</reference>
<reference evidence="1 2" key="1">
    <citation type="journal article" date="2016" name="Genome Announc.">
        <title>Draft Genome Sequence of Paenibacillus amylolyticus Heshi-A3, Isolated from Fermented Rice Bran in a Japanese Fermented Seafood Dish.</title>
        <authorList>
            <person name="Akuzawa S."/>
            <person name="Nagaoka J."/>
            <person name="Kanekatsu M."/>
            <person name="Kubota E."/>
            <person name="Ohtake R."/>
            <person name="Suzuki T."/>
            <person name="Kanesaki Y."/>
        </authorList>
    </citation>
    <scope>NUCLEOTIDE SEQUENCE [LARGE SCALE GENOMIC DNA]</scope>
    <source>
        <strain evidence="1 2">Heshi-A3</strain>
    </source>
</reference>
<comment type="caution">
    <text evidence="1">The sequence shown here is derived from an EMBL/GenBank/DDBJ whole genome shotgun (WGS) entry which is preliminary data.</text>
</comment>
<organism evidence="1 2">
    <name type="scientific">Paenibacillus amylolyticus</name>
    <dbReference type="NCBI Taxonomy" id="1451"/>
    <lineage>
        <taxon>Bacteria</taxon>
        <taxon>Bacillati</taxon>
        <taxon>Bacillota</taxon>
        <taxon>Bacilli</taxon>
        <taxon>Bacillales</taxon>
        <taxon>Paenibacillaceae</taxon>
        <taxon>Paenibacillus</taxon>
    </lineage>
</organism>
<proteinExistence type="predicted"/>
<evidence type="ECO:0000313" key="1">
    <source>
        <dbReference type="EMBL" id="GAS85650.1"/>
    </source>
</evidence>
<accession>A0A117I3N8</accession>
<evidence type="ECO:0000313" key="2">
    <source>
        <dbReference type="Proteomes" id="UP000069697"/>
    </source>
</evidence>